<sequence>MATPWIENLLGSLGMAGGGALAIKWVVEAWREERAKSRGAHAESQAIKHLSAEVDRMAKRMDELEKDVAEKSAANAALQSEIDEQRRLRRLAEDKFDAECRARQDLEKRVAELEKKS</sequence>
<evidence type="ECO:0008006" key="4">
    <source>
        <dbReference type="Google" id="ProtNLM"/>
    </source>
</evidence>
<proteinExistence type="predicted"/>
<protein>
    <recommendedName>
        <fullName evidence="4">Chemotaxis protein</fullName>
    </recommendedName>
</protein>
<keyword evidence="1" id="KW-0175">Coiled coil</keyword>
<dbReference type="RefSeq" id="WP_283444012.1">
    <property type="nucleotide sequence ID" value="NZ_FXUL01000017.1"/>
</dbReference>
<evidence type="ECO:0000313" key="3">
    <source>
        <dbReference type="Proteomes" id="UP001158049"/>
    </source>
</evidence>
<organism evidence="2 3">
    <name type="scientific">Noviherbaspirillum suwonense</name>
    <dbReference type="NCBI Taxonomy" id="1224511"/>
    <lineage>
        <taxon>Bacteria</taxon>
        <taxon>Pseudomonadati</taxon>
        <taxon>Pseudomonadota</taxon>
        <taxon>Betaproteobacteria</taxon>
        <taxon>Burkholderiales</taxon>
        <taxon>Oxalobacteraceae</taxon>
        <taxon>Noviherbaspirillum</taxon>
    </lineage>
</organism>
<evidence type="ECO:0000313" key="2">
    <source>
        <dbReference type="EMBL" id="SMP72026.1"/>
    </source>
</evidence>
<reference evidence="2 3" key="1">
    <citation type="submission" date="2017-05" db="EMBL/GenBank/DDBJ databases">
        <authorList>
            <person name="Varghese N."/>
            <person name="Submissions S."/>
        </authorList>
    </citation>
    <scope>NUCLEOTIDE SEQUENCE [LARGE SCALE GENOMIC DNA]</scope>
    <source>
        <strain evidence="2 3">DSM 26001</strain>
    </source>
</reference>
<comment type="caution">
    <text evidence="2">The sequence shown here is derived from an EMBL/GenBank/DDBJ whole genome shotgun (WGS) entry which is preliminary data.</text>
</comment>
<name>A0ABY1QHY9_9BURK</name>
<keyword evidence="3" id="KW-1185">Reference proteome</keyword>
<dbReference type="Proteomes" id="UP001158049">
    <property type="component" value="Unassembled WGS sequence"/>
</dbReference>
<dbReference type="EMBL" id="FXUL01000017">
    <property type="protein sequence ID" value="SMP72026.1"/>
    <property type="molecule type" value="Genomic_DNA"/>
</dbReference>
<accession>A0ABY1QHY9</accession>
<feature type="coiled-coil region" evidence="1">
    <location>
        <begin position="47"/>
        <end position="116"/>
    </location>
</feature>
<evidence type="ECO:0000256" key="1">
    <source>
        <dbReference type="SAM" id="Coils"/>
    </source>
</evidence>
<gene>
    <name evidence="2" type="ORF">SAMN06295970_117113</name>
</gene>